<evidence type="ECO:0000313" key="2">
    <source>
        <dbReference type="EMBL" id="AKU99595.1"/>
    </source>
</evidence>
<dbReference type="AlphaFoldDB" id="A0A0K1Q1C6"/>
<evidence type="ECO:0000313" key="3">
    <source>
        <dbReference type="Proteomes" id="UP000064967"/>
    </source>
</evidence>
<dbReference type="Proteomes" id="UP000064967">
    <property type="component" value="Chromosome"/>
</dbReference>
<protein>
    <submittedName>
        <fullName evidence="2">Uncharacterized protein</fullName>
    </submittedName>
</protein>
<dbReference type="EMBL" id="CP012333">
    <property type="protein sequence ID" value="AKU99595.1"/>
    <property type="molecule type" value="Genomic_DNA"/>
</dbReference>
<name>A0A0K1Q1C6_9BACT</name>
<feature type="region of interest" description="Disordered" evidence="1">
    <location>
        <begin position="1"/>
        <end position="40"/>
    </location>
</feature>
<reference evidence="2 3" key="1">
    <citation type="submission" date="2015-08" db="EMBL/GenBank/DDBJ databases">
        <authorList>
            <person name="Babu N.S."/>
            <person name="Beckwith C.J."/>
            <person name="Beseler K.G."/>
            <person name="Brison A."/>
            <person name="Carone J.V."/>
            <person name="Caskin T.P."/>
            <person name="Diamond M."/>
            <person name="Durham M.E."/>
            <person name="Foxe J.M."/>
            <person name="Go M."/>
            <person name="Henderson B.A."/>
            <person name="Jones I.B."/>
            <person name="McGettigan J.A."/>
            <person name="Micheletti S.J."/>
            <person name="Nasrallah M.E."/>
            <person name="Ortiz D."/>
            <person name="Piller C.R."/>
            <person name="Privatt S.R."/>
            <person name="Schneider S.L."/>
            <person name="Sharp S."/>
            <person name="Smith T.C."/>
            <person name="Stanton J.D."/>
            <person name="Ullery H.E."/>
            <person name="Wilson R.J."/>
            <person name="Serrano M.G."/>
            <person name="Buck G."/>
            <person name="Lee V."/>
            <person name="Wang Y."/>
            <person name="Carvalho R."/>
            <person name="Voegtly L."/>
            <person name="Shi R."/>
            <person name="Duckworth R."/>
            <person name="Johnson A."/>
            <person name="Loviza R."/>
            <person name="Walstead R."/>
            <person name="Shah Z."/>
            <person name="Kiflezghi M."/>
            <person name="Wade K."/>
            <person name="Ball S.L."/>
            <person name="Bradley K.W."/>
            <person name="Asai D.J."/>
            <person name="Bowman C.A."/>
            <person name="Russell D.A."/>
            <person name="Pope W.H."/>
            <person name="Jacobs-Sera D."/>
            <person name="Hendrix R.W."/>
            <person name="Hatfull G.F."/>
        </authorList>
    </citation>
    <scope>NUCLEOTIDE SEQUENCE [LARGE SCALE GENOMIC DNA]</scope>
    <source>
        <strain evidence="2 3">DSM 27648</strain>
    </source>
</reference>
<keyword evidence="3" id="KW-1185">Reference proteome</keyword>
<evidence type="ECO:0000256" key="1">
    <source>
        <dbReference type="SAM" id="MobiDB-lite"/>
    </source>
</evidence>
<gene>
    <name evidence="2" type="ORF">AKJ09_06259</name>
</gene>
<accession>A0A0K1Q1C6</accession>
<dbReference type="KEGG" id="llu:AKJ09_06259"/>
<organism evidence="2 3">
    <name type="scientific">Labilithrix luteola</name>
    <dbReference type="NCBI Taxonomy" id="1391654"/>
    <lineage>
        <taxon>Bacteria</taxon>
        <taxon>Pseudomonadati</taxon>
        <taxon>Myxococcota</taxon>
        <taxon>Polyangia</taxon>
        <taxon>Polyangiales</taxon>
        <taxon>Labilitrichaceae</taxon>
        <taxon>Labilithrix</taxon>
    </lineage>
</organism>
<sequence length="40" mass="4507">MPEHLSHQLPNSELIGKERTCPYQGSPDPTRTFDGKPTLK</sequence>
<proteinExistence type="predicted"/>
<dbReference type="STRING" id="1391654.AKJ09_06259"/>